<evidence type="ECO:0000313" key="4">
    <source>
        <dbReference type="Proteomes" id="UP000297839"/>
    </source>
</evidence>
<feature type="transmembrane region" description="Helical" evidence="2">
    <location>
        <begin position="41"/>
        <end position="60"/>
    </location>
</feature>
<gene>
    <name evidence="3" type="ORF">EZ216_10375</name>
</gene>
<sequence length="362" mass="38626">MSAEPEREPAAPSSPSTDHLPATAPAADPAGSGRGAPARRAMGLLAVLALVSLALSGLLWQKLSTIQEQLARQSADAGSQSVEARAIAKQAQELARDVAARQAVAETRLNEVAMQRGQLEDLMQSLSRSRDENLVVDIEAGLRLAQQQAQLTLSAEPLLAALRTADQRLARSGEPRLARIRAAITRDMDRIKTAAVADVPGILLRIDDIARQVDELPLANAVGAAAGRAPAKPASAPASRPAPWWEPAIAAVRDEARSLVRVSRIDQPEAALVAPDQAFFLRENLKLRLMNARLALLSRQIDAARADVSAASVALQKYFDPAARRTQAMVALLQQTQQQLRVVDVPRIDETLATLATTAAGR</sequence>
<keyword evidence="2" id="KW-0472">Membrane</keyword>
<dbReference type="PANTHER" id="PTHR38043">
    <property type="entry name" value="PROTEIN HEMX"/>
    <property type="match status" value="1"/>
</dbReference>
<dbReference type="Pfam" id="PF04375">
    <property type="entry name" value="HemX"/>
    <property type="match status" value="1"/>
</dbReference>
<proteinExistence type="predicted"/>
<keyword evidence="2" id="KW-1133">Transmembrane helix</keyword>
<reference evidence="3 4" key="1">
    <citation type="submission" date="2019-03" db="EMBL/GenBank/DDBJ databases">
        <title>Ramlibacter sp. 18x22-1, whole genome shotgun sequence.</title>
        <authorList>
            <person name="Zhang X."/>
            <person name="Feng G."/>
            <person name="Zhu H."/>
        </authorList>
    </citation>
    <scope>NUCLEOTIDE SEQUENCE [LARGE SCALE GENOMIC DNA]</scope>
    <source>
        <strain evidence="3 4">18x22-1</strain>
    </source>
</reference>
<comment type="caution">
    <text evidence="3">The sequence shown here is derived from an EMBL/GenBank/DDBJ whole genome shotgun (WGS) entry which is preliminary data.</text>
</comment>
<dbReference type="EMBL" id="SMLK01000002">
    <property type="protein sequence ID" value="TFZ04031.1"/>
    <property type="molecule type" value="Genomic_DNA"/>
</dbReference>
<name>A0A4Z0BYI3_9BURK</name>
<evidence type="ECO:0008006" key="5">
    <source>
        <dbReference type="Google" id="ProtNLM"/>
    </source>
</evidence>
<dbReference type="InterPro" id="IPR007470">
    <property type="entry name" value="HemX"/>
</dbReference>
<keyword evidence="4" id="KW-1185">Reference proteome</keyword>
<organism evidence="3 4">
    <name type="scientific">Ramlibacter humi</name>
    <dbReference type="NCBI Taxonomy" id="2530451"/>
    <lineage>
        <taxon>Bacteria</taxon>
        <taxon>Pseudomonadati</taxon>
        <taxon>Pseudomonadota</taxon>
        <taxon>Betaproteobacteria</taxon>
        <taxon>Burkholderiales</taxon>
        <taxon>Comamonadaceae</taxon>
        <taxon>Ramlibacter</taxon>
    </lineage>
</organism>
<dbReference type="Proteomes" id="UP000297839">
    <property type="component" value="Unassembled WGS sequence"/>
</dbReference>
<keyword evidence="2" id="KW-0812">Transmembrane</keyword>
<evidence type="ECO:0000313" key="3">
    <source>
        <dbReference type="EMBL" id="TFZ04031.1"/>
    </source>
</evidence>
<dbReference type="OrthoDB" id="9787650at2"/>
<evidence type="ECO:0000256" key="1">
    <source>
        <dbReference type="SAM" id="MobiDB-lite"/>
    </source>
</evidence>
<feature type="region of interest" description="Disordered" evidence="1">
    <location>
        <begin position="1"/>
        <end position="36"/>
    </location>
</feature>
<dbReference type="RefSeq" id="WP_135249657.1">
    <property type="nucleotide sequence ID" value="NZ_SMLK01000002.1"/>
</dbReference>
<protein>
    <recommendedName>
        <fullName evidence="5">Heme biosynthesis operon protein HemX</fullName>
    </recommendedName>
</protein>
<accession>A0A4Z0BYI3</accession>
<dbReference type="AlphaFoldDB" id="A0A4Z0BYI3"/>
<dbReference type="PANTHER" id="PTHR38043:SF1">
    <property type="entry name" value="PROTEIN HEMX"/>
    <property type="match status" value="1"/>
</dbReference>
<evidence type="ECO:0000256" key="2">
    <source>
        <dbReference type="SAM" id="Phobius"/>
    </source>
</evidence>
<feature type="compositionally biased region" description="Low complexity" evidence="1">
    <location>
        <begin position="24"/>
        <end position="36"/>
    </location>
</feature>